<dbReference type="Pfam" id="PF17667">
    <property type="entry name" value="Pkinase_fungal"/>
    <property type="match status" value="1"/>
</dbReference>
<dbReference type="GO" id="GO:0005524">
    <property type="term" value="F:ATP binding"/>
    <property type="evidence" value="ECO:0007669"/>
    <property type="project" value="InterPro"/>
</dbReference>
<name>A0A0C9XZF0_9AGAM</name>
<dbReference type="InterPro" id="IPR040976">
    <property type="entry name" value="Pkinase_fungal"/>
</dbReference>
<dbReference type="InterPro" id="IPR011009">
    <property type="entry name" value="Kinase-like_dom_sf"/>
</dbReference>
<dbReference type="PROSITE" id="PS50011">
    <property type="entry name" value="PROTEIN_KINASE_DOM"/>
    <property type="match status" value="1"/>
</dbReference>
<dbReference type="PANTHER" id="PTHR38248">
    <property type="entry name" value="FUNK1 6"/>
    <property type="match status" value="1"/>
</dbReference>
<gene>
    <name evidence="2" type="ORF">PISMIDRAFT_39784</name>
</gene>
<reference evidence="2 3" key="1">
    <citation type="submission" date="2014-04" db="EMBL/GenBank/DDBJ databases">
        <authorList>
            <consortium name="DOE Joint Genome Institute"/>
            <person name="Kuo A."/>
            <person name="Kohler A."/>
            <person name="Costa M.D."/>
            <person name="Nagy L.G."/>
            <person name="Floudas D."/>
            <person name="Copeland A."/>
            <person name="Barry K.W."/>
            <person name="Cichocki N."/>
            <person name="Veneault-Fourrey C."/>
            <person name="LaButti K."/>
            <person name="Lindquist E.A."/>
            <person name="Lipzen A."/>
            <person name="Lundell T."/>
            <person name="Morin E."/>
            <person name="Murat C."/>
            <person name="Sun H."/>
            <person name="Tunlid A."/>
            <person name="Henrissat B."/>
            <person name="Grigoriev I.V."/>
            <person name="Hibbett D.S."/>
            <person name="Martin F."/>
            <person name="Nordberg H.P."/>
            <person name="Cantor M.N."/>
            <person name="Hua S.X."/>
        </authorList>
    </citation>
    <scope>NUCLEOTIDE SEQUENCE [LARGE SCALE GENOMIC DNA]</scope>
    <source>
        <strain evidence="2 3">441</strain>
    </source>
</reference>
<dbReference type="InterPro" id="IPR000719">
    <property type="entry name" value="Prot_kinase_dom"/>
</dbReference>
<feature type="non-terminal residue" evidence="2">
    <location>
        <position position="214"/>
    </location>
</feature>
<sequence length="214" mass="24639">ETHLHRRLLLSPVGDPLVQFHSLQELVSIFIDIIQVHFVLIDVYNILHRDISINDILMFICTTRWTAASHDQEEQENVIVKKKFRCSLLIDFDYADMLNSGKQGVSSSDRTIGGTIPFMAIDLLREYNSPSKDFMHTFSHDLESLIYVLVWICILYQAPNEICSDWTIEQTCLKQWALAKTTADIQALCDQKVGQLSTRSVLSDFMPYFEPLKP</sequence>
<dbReference type="AlphaFoldDB" id="A0A0C9XZF0"/>
<dbReference type="STRING" id="765257.A0A0C9XZF0"/>
<protein>
    <recommendedName>
        <fullName evidence="1">Protein kinase domain-containing protein</fullName>
    </recommendedName>
</protein>
<dbReference type="PANTHER" id="PTHR38248:SF2">
    <property type="entry name" value="FUNK1 11"/>
    <property type="match status" value="1"/>
</dbReference>
<organism evidence="2 3">
    <name type="scientific">Pisolithus microcarpus 441</name>
    <dbReference type="NCBI Taxonomy" id="765257"/>
    <lineage>
        <taxon>Eukaryota</taxon>
        <taxon>Fungi</taxon>
        <taxon>Dikarya</taxon>
        <taxon>Basidiomycota</taxon>
        <taxon>Agaricomycotina</taxon>
        <taxon>Agaricomycetes</taxon>
        <taxon>Agaricomycetidae</taxon>
        <taxon>Boletales</taxon>
        <taxon>Sclerodermatineae</taxon>
        <taxon>Pisolithaceae</taxon>
        <taxon>Pisolithus</taxon>
    </lineage>
</organism>
<dbReference type="SUPFAM" id="SSF56112">
    <property type="entry name" value="Protein kinase-like (PK-like)"/>
    <property type="match status" value="1"/>
</dbReference>
<evidence type="ECO:0000313" key="3">
    <source>
        <dbReference type="Proteomes" id="UP000054018"/>
    </source>
</evidence>
<dbReference type="OrthoDB" id="2690863at2759"/>
<dbReference type="Gene3D" id="1.10.510.10">
    <property type="entry name" value="Transferase(Phosphotransferase) domain 1"/>
    <property type="match status" value="1"/>
</dbReference>
<feature type="non-terminal residue" evidence="2">
    <location>
        <position position="1"/>
    </location>
</feature>
<dbReference type="GO" id="GO:0004672">
    <property type="term" value="F:protein kinase activity"/>
    <property type="evidence" value="ECO:0007669"/>
    <property type="project" value="InterPro"/>
</dbReference>
<feature type="domain" description="Protein kinase" evidence="1">
    <location>
        <begin position="1"/>
        <end position="214"/>
    </location>
</feature>
<dbReference type="Proteomes" id="UP000054018">
    <property type="component" value="Unassembled WGS sequence"/>
</dbReference>
<keyword evidence="3" id="KW-1185">Reference proteome</keyword>
<dbReference type="EMBL" id="KN833817">
    <property type="protein sequence ID" value="KIK17895.1"/>
    <property type="molecule type" value="Genomic_DNA"/>
</dbReference>
<evidence type="ECO:0000259" key="1">
    <source>
        <dbReference type="PROSITE" id="PS50011"/>
    </source>
</evidence>
<dbReference type="HOGENOM" id="CLU_020482_1_0_1"/>
<proteinExistence type="predicted"/>
<evidence type="ECO:0000313" key="2">
    <source>
        <dbReference type="EMBL" id="KIK17895.1"/>
    </source>
</evidence>
<accession>A0A0C9XZF0</accession>
<reference evidence="3" key="2">
    <citation type="submission" date="2015-01" db="EMBL/GenBank/DDBJ databases">
        <title>Evolutionary Origins and Diversification of the Mycorrhizal Mutualists.</title>
        <authorList>
            <consortium name="DOE Joint Genome Institute"/>
            <consortium name="Mycorrhizal Genomics Consortium"/>
            <person name="Kohler A."/>
            <person name="Kuo A."/>
            <person name="Nagy L.G."/>
            <person name="Floudas D."/>
            <person name="Copeland A."/>
            <person name="Barry K.W."/>
            <person name="Cichocki N."/>
            <person name="Veneault-Fourrey C."/>
            <person name="LaButti K."/>
            <person name="Lindquist E.A."/>
            <person name="Lipzen A."/>
            <person name="Lundell T."/>
            <person name="Morin E."/>
            <person name="Murat C."/>
            <person name="Riley R."/>
            <person name="Ohm R."/>
            <person name="Sun H."/>
            <person name="Tunlid A."/>
            <person name="Henrissat B."/>
            <person name="Grigoriev I.V."/>
            <person name="Hibbett D.S."/>
            <person name="Martin F."/>
        </authorList>
    </citation>
    <scope>NUCLEOTIDE SEQUENCE [LARGE SCALE GENOMIC DNA]</scope>
    <source>
        <strain evidence="3">441</strain>
    </source>
</reference>